<reference evidence="1" key="1">
    <citation type="submission" date="2023-03" db="EMBL/GenBank/DDBJ databases">
        <title>Massive genome expansion in bonnet fungi (Mycena s.s.) driven by repeated elements and novel gene families across ecological guilds.</title>
        <authorList>
            <consortium name="Lawrence Berkeley National Laboratory"/>
            <person name="Harder C.B."/>
            <person name="Miyauchi S."/>
            <person name="Viragh M."/>
            <person name="Kuo A."/>
            <person name="Thoen E."/>
            <person name="Andreopoulos B."/>
            <person name="Lu D."/>
            <person name="Skrede I."/>
            <person name="Drula E."/>
            <person name="Henrissat B."/>
            <person name="Morin E."/>
            <person name="Kohler A."/>
            <person name="Barry K."/>
            <person name="LaButti K."/>
            <person name="Morin E."/>
            <person name="Salamov A."/>
            <person name="Lipzen A."/>
            <person name="Mereny Z."/>
            <person name="Hegedus B."/>
            <person name="Baldrian P."/>
            <person name="Stursova M."/>
            <person name="Weitz H."/>
            <person name="Taylor A."/>
            <person name="Grigoriev I.V."/>
            <person name="Nagy L.G."/>
            <person name="Martin F."/>
            <person name="Kauserud H."/>
        </authorList>
    </citation>
    <scope>NUCLEOTIDE SEQUENCE</scope>
    <source>
        <strain evidence="1">CBHHK002</strain>
    </source>
</reference>
<protein>
    <submittedName>
        <fullName evidence="1">Uncharacterized protein</fullName>
    </submittedName>
</protein>
<dbReference type="AlphaFoldDB" id="A0AAD6ZJ05"/>
<keyword evidence="2" id="KW-1185">Reference proteome</keyword>
<dbReference type="EMBL" id="JARIHO010000046">
    <property type="protein sequence ID" value="KAJ7323501.1"/>
    <property type="molecule type" value="Genomic_DNA"/>
</dbReference>
<gene>
    <name evidence="1" type="ORF">DFH08DRAFT_817531</name>
</gene>
<evidence type="ECO:0000313" key="1">
    <source>
        <dbReference type="EMBL" id="KAJ7323501.1"/>
    </source>
</evidence>
<name>A0AAD6ZJ05_9AGAR</name>
<evidence type="ECO:0000313" key="2">
    <source>
        <dbReference type="Proteomes" id="UP001218218"/>
    </source>
</evidence>
<comment type="caution">
    <text evidence="1">The sequence shown here is derived from an EMBL/GenBank/DDBJ whole genome shotgun (WGS) entry which is preliminary data.</text>
</comment>
<sequence length="141" mass="16277">MARSRHSRLSAFFATRSALGPHPAFGSLAYLTNLYAHDGPGDVYFLRRKSSKSAYLAASEVKAGHSKEFERRRRAYKKCERDWKLDWEYKVYTPTHVVLEYPELDQCRGPRTRRVLQMQGSCSPMLASGVSAVWWIRQYLG</sequence>
<accession>A0AAD6ZJ05</accession>
<organism evidence="1 2">
    <name type="scientific">Mycena albidolilacea</name>
    <dbReference type="NCBI Taxonomy" id="1033008"/>
    <lineage>
        <taxon>Eukaryota</taxon>
        <taxon>Fungi</taxon>
        <taxon>Dikarya</taxon>
        <taxon>Basidiomycota</taxon>
        <taxon>Agaricomycotina</taxon>
        <taxon>Agaricomycetes</taxon>
        <taxon>Agaricomycetidae</taxon>
        <taxon>Agaricales</taxon>
        <taxon>Marasmiineae</taxon>
        <taxon>Mycenaceae</taxon>
        <taxon>Mycena</taxon>
    </lineage>
</organism>
<proteinExistence type="predicted"/>
<dbReference type="Proteomes" id="UP001218218">
    <property type="component" value="Unassembled WGS sequence"/>
</dbReference>